<name>A0A1U8AMM1_NELNU</name>
<gene>
    <name evidence="3" type="primary">LOC104602115</name>
</gene>
<feature type="transmembrane region" description="Helical" evidence="1">
    <location>
        <begin position="91"/>
        <end position="115"/>
    </location>
</feature>
<dbReference type="AlphaFoldDB" id="A0A1U8AMM1"/>
<dbReference type="KEGG" id="nnu:104602115"/>
<keyword evidence="1" id="KW-0812">Transmembrane</keyword>
<accession>A0A1U8AMM1</accession>
<feature type="transmembrane region" description="Helical" evidence="1">
    <location>
        <begin position="127"/>
        <end position="145"/>
    </location>
</feature>
<dbReference type="RefSeq" id="XP_010263988.1">
    <property type="nucleotide sequence ID" value="XM_010265686.2"/>
</dbReference>
<protein>
    <submittedName>
        <fullName evidence="3">Protein LOW PSII ACCUMULATION 1, chloroplastic</fullName>
    </submittedName>
</protein>
<evidence type="ECO:0000256" key="1">
    <source>
        <dbReference type="SAM" id="Phobius"/>
    </source>
</evidence>
<dbReference type="PANTHER" id="PTHR35498">
    <property type="entry name" value="PROTEIN LOW PSII ACCUMULATION 1, CHLOROPLASTIC"/>
    <property type="match status" value="1"/>
</dbReference>
<proteinExistence type="predicted"/>
<evidence type="ECO:0000313" key="3">
    <source>
        <dbReference type="RefSeq" id="XP_010263988.1"/>
    </source>
</evidence>
<dbReference type="FunCoup" id="A0A1U8AMM1">
    <property type="interactions" value="868"/>
</dbReference>
<evidence type="ECO:0000313" key="2">
    <source>
        <dbReference type="Proteomes" id="UP000189703"/>
    </source>
</evidence>
<dbReference type="PANTHER" id="PTHR35498:SF1">
    <property type="entry name" value="LOW PSII ACCUMULATION-LIKE PROTEIN"/>
    <property type="match status" value="1"/>
</dbReference>
<keyword evidence="1" id="KW-0472">Membrane</keyword>
<keyword evidence="2" id="KW-1185">Reference proteome</keyword>
<organism evidence="2 3">
    <name type="scientific">Nelumbo nucifera</name>
    <name type="common">Sacred lotus</name>
    <dbReference type="NCBI Taxonomy" id="4432"/>
    <lineage>
        <taxon>Eukaryota</taxon>
        <taxon>Viridiplantae</taxon>
        <taxon>Streptophyta</taxon>
        <taxon>Embryophyta</taxon>
        <taxon>Tracheophyta</taxon>
        <taxon>Spermatophyta</taxon>
        <taxon>Magnoliopsida</taxon>
        <taxon>Proteales</taxon>
        <taxon>Nelumbonaceae</taxon>
        <taxon>Nelumbo</taxon>
    </lineage>
</organism>
<dbReference type="STRING" id="4432.A0A1U8AMM1"/>
<dbReference type="InParanoid" id="A0A1U8AMM1"/>
<dbReference type="Pfam" id="PF11998">
    <property type="entry name" value="DUF3493"/>
    <property type="match status" value="1"/>
</dbReference>
<reference evidence="3" key="1">
    <citation type="submission" date="2025-08" db="UniProtKB">
        <authorList>
            <consortium name="RefSeq"/>
        </authorList>
    </citation>
    <scope>IDENTIFICATION</scope>
</reference>
<dbReference type="GeneID" id="104602115"/>
<sequence length="326" mass="35807">MATAAQASCIIRFPDFQQRSLGFSRQILGYSNTASPIHGTYRILRQAPVRTKRISIISCSAANKPSPSTQVSSTAKIRSEVLSPFRSVRMFFYLAFMASGALGGLIATTQLIAALTNSSKAAAAPEIFKGLAIDIGAVSIFAFLYSRENKAKNAQLARLSREESLSTLKLQVDPNKVISVSSLRGIARLVILAGPASFIAESFRLSEPFTENLIDRGVLVVPFATDGDSPRFEFEDNKEMKEITAKRRRLWQLVPVYVSEWSQWLDEQKKLANVSLESPVYISLRMDGRVRGSGVGYPPWNAFVAQLPPVKGIWSGLLDGMDGRVI</sequence>
<dbReference type="InterPro" id="IPR021883">
    <property type="entry name" value="LPA1-like"/>
</dbReference>
<dbReference type="OMA" id="WQLVPVY"/>
<keyword evidence="1" id="KW-1133">Transmembrane helix</keyword>
<dbReference type="Proteomes" id="UP000189703">
    <property type="component" value="Unplaced"/>
</dbReference>
<dbReference type="OrthoDB" id="5130at2759"/>
<dbReference type="eggNOG" id="ENOG502QRW2">
    <property type="taxonomic scope" value="Eukaryota"/>
</dbReference>